<proteinExistence type="predicted"/>
<organism evidence="1 2">
    <name type="scientific">Cupriavidus basilensis</name>
    <dbReference type="NCBI Taxonomy" id="68895"/>
    <lineage>
        <taxon>Bacteria</taxon>
        <taxon>Pseudomonadati</taxon>
        <taxon>Pseudomonadota</taxon>
        <taxon>Betaproteobacteria</taxon>
        <taxon>Burkholderiales</taxon>
        <taxon>Burkholderiaceae</taxon>
        <taxon>Cupriavidus</taxon>
    </lineage>
</organism>
<evidence type="ECO:0000313" key="2">
    <source>
        <dbReference type="Proteomes" id="UP001216674"/>
    </source>
</evidence>
<dbReference type="EMBL" id="JARJLM010000193">
    <property type="protein sequence ID" value="MDF3833527.1"/>
    <property type="molecule type" value="Genomic_DNA"/>
</dbReference>
<sequence length="63" mass="7036">MHSISIEPTNEQAEARRRIEAYCQSLVDMGAAQWRVGNAGAIELHMESGAAYLFGEWGVTRLR</sequence>
<comment type="caution">
    <text evidence="1">The sequence shown here is derived from an EMBL/GenBank/DDBJ whole genome shotgun (WGS) entry which is preliminary data.</text>
</comment>
<name>A0ABT6ALN3_9BURK</name>
<gene>
    <name evidence="1" type="ORF">P3W85_11280</name>
</gene>
<keyword evidence="2" id="KW-1185">Reference proteome</keyword>
<reference evidence="1 2" key="1">
    <citation type="submission" date="2023-03" db="EMBL/GenBank/DDBJ databases">
        <title>Draft assemblies of triclosan tolerant bacteria isolated from returned activated sludge.</title>
        <authorList>
            <person name="Van Hamelsveld S."/>
        </authorList>
    </citation>
    <scope>NUCLEOTIDE SEQUENCE [LARGE SCALE GENOMIC DNA]</scope>
    <source>
        <strain evidence="1 2">GW210010_S58</strain>
    </source>
</reference>
<dbReference type="RefSeq" id="WP_017224486.1">
    <property type="nucleotide sequence ID" value="NZ_JARJLM010000193.1"/>
</dbReference>
<dbReference type="Proteomes" id="UP001216674">
    <property type="component" value="Unassembled WGS sequence"/>
</dbReference>
<evidence type="ECO:0000313" key="1">
    <source>
        <dbReference type="EMBL" id="MDF3833527.1"/>
    </source>
</evidence>
<protein>
    <submittedName>
        <fullName evidence="1">Uncharacterized protein</fullName>
    </submittedName>
</protein>
<accession>A0ABT6ALN3</accession>